<reference evidence="2 3" key="1">
    <citation type="journal article" date="2018" name="BMC Genomics">
        <title>The genome of Naegleria lovaniensis, the basis for a comparative approach to unravel pathogenicity factors of the human pathogenic amoeba N. fowleri.</title>
        <authorList>
            <person name="Liechti N."/>
            <person name="Schurch N."/>
            <person name="Bruggmann R."/>
            <person name="Wittwer M."/>
        </authorList>
    </citation>
    <scope>NUCLEOTIDE SEQUENCE [LARGE SCALE GENOMIC DNA]</scope>
    <source>
        <strain evidence="2 3">ATCC 30569</strain>
    </source>
</reference>
<dbReference type="SUPFAM" id="SSF55073">
    <property type="entry name" value="Nucleotide cyclase"/>
    <property type="match status" value="1"/>
</dbReference>
<organism evidence="2 3">
    <name type="scientific">Naegleria lovaniensis</name>
    <name type="common">Amoeba</name>
    <dbReference type="NCBI Taxonomy" id="51637"/>
    <lineage>
        <taxon>Eukaryota</taxon>
        <taxon>Discoba</taxon>
        <taxon>Heterolobosea</taxon>
        <taxon>Tetramitia</taxon>
        <taxon>Eutetramitia</taxon>
        <taxon>Vahlkampfiidae</taxon>
        <taxon>Naegleria</taxon>
    </lineage>
</organism>
<accession>A0AA88KPX4</accession>
<comment type="caution">
    <text evidence="2">The sequence shown here is derived from an EMBL/GenBank/DDBJ whole genome shotgun (WGS) entry which is preliminary data.</text>
</comment>
<evidence type="ECO:0000313" key="3">
    <source>
        <dbReference type="Proteomes" id="UP000816034"/>
    </source>
</evidence>
<dbReference type="Proteomes" id="UP000816034">
    <property type="component" value="Unassembled WGS sequence"/>
</dbReference>
<keyword evidence="3" id="KW-1185">Reference proteome</keyword>
<keyword evidence="1" id="KW-0812">Transmembrane</keyword>
<gene>
    <name evidence="2" type="ORF">C9374_014481</name>
</gene>
<feature type="transmembrane region" description="Helical" evidence="1">
    <location>
        <begin position="60"/>
        <end position="83"/>
    </location>
</feature>
<keyword evidence="1" id="KW-0472">Membrane</keyword>
<sequence length="852" mass="94728">MPMKIQPVVSTDSICNKESGLASVHSSMAQTNASIVLEDHHSSMKNEIAKKQSHRCSGCFSVQVFIIMAITILLMTCSCLVWLTSFLSTKQALNDLTKDLMISAGRNVLTYVDSQIRPIIAATQTVADDYNIGLVPKFPSFPYLHTKFNAFNPYGIGLIFSDELHTFNLFGVPPNEVLSYYYKPVDEYVLYTMSVNASNGAITGQLKVTPNYDIVKQSYWVYSFEQFPKLKTEHVIGEPYYVPGGGYTIYCCVKLYDPTEYAKGNKRVVGVAKTNLSLNLIQKFLAGLKILGSGFVLVSQTDNDLVIGGSINTRADDGISRVSIYDLKDQNAGDLMKNIQSVYGSLARAPGFISLSSNGVDYYVLKLEYTLANLVWAVFVVVPKGEIELATNISTGVTVAVAVVVTIIGILIAIFIGYTTTAPLRHLEKQFSKIKTMDFEHLEFISSVFKEVDKIFVYLHDMVVWLNEIKTFVPESVFVQLKNYSKDHNPQHPTSTNLITPAEQSDIGSVNYSMSSISSLLIGQKKGNTLFKMGLSARNSAVVRIWLSNFVAKNSSHEITSVFAKISSGLCAIAKAVQADFQALSVDEYQLTLSPESTSNTTNSKKSVQVQALEAALKFAKVVSNINDTSDVAKIKCRIGVSSGQTYAGNLGCSSFRSFFVVGGLPENAKKMSRLADILGCKILTDSTTLDDETVKQFVVRPVERLLLYPSIHNELNAEPVISTVYEVTKEKVVDESEWMYELQAQEHHQQIEEFDSMFVLGKNYEYLAEYALFDVIKASVSQLEEHLILHTNDRIASRLLKIMRILYQYAKDDQNAVSLHRLLTHYHSRLEYSLNEVFPSISDLESAGPKR</sequence>
<feature type="transmembrane region" description="Helical" evidence="1">
    <location>
        <begin position="394"/>
        <end position="418"/>
    </location>
</feature>
<keyword evidence="1" id="KW-1133">Transmembrane helix</keyword>
<proteinExistence type="predicted"/>
<evidence type="ECO:0000313" key="2">
    <source>
        <dbReference type="EMBL" id="KAG2389081.1"/>
    </source>
</evidence>
<dbReference type="Gene3D" id="3.30.450.20">
    <property type="entry name" value="PAS domain"/>
    <property type="match status" value="2"/>
</dbReference>
<dbReference type="GeneID" id="68106934"/>
<evidence type="ECO:0000256" key="1">
    <source>
        <dbReference type="SAM" id="Phobius"/>
    </source>
</evidence>
<dbReference type="Gene3D" id="3.30.70.1230">
    <property type="entry name" value="Nucleotide cyclase"/>
    <property type="match status" value="1"/>
</dbReference>
<dbReference type="InterPro" id="IPR029787">
    <property type="entry name" value="Nucleotide_cyclase"/>
</dbReference>
<evidence type="ECO:0008006" key="4">
    <source>
        <dbReference type="Google" id="ProtNLM"/>
    </source>
</evidence>
<dbReference type="RefSeq" id="XP_044553073.1">
    <property type="nucleotide sequence ID" value="XM_044690473.1"/>
</dbReference>
<protein>
    <recommendedName>
        <fullName evidence="4">Guanylate cyclase domain-containing protein</fullName>
    </recommendedName>
</protein>
<name>A0AA88KPX4_NAELO</name>
<dbReference type="AlphaFoldDB" id="A0AA88KPX4"/>
<dbReference type="EMBL" id="PYSW02000008">
    <property type="protein sequence ID" value="KAG2389081.1"/>
    <property type="molecule type" value="Genomic_DNA"/>
</dbReference>